<dbReference type="PANTHER" id="PTHR42709">
    <property type="entry name" value="ALKALINE PHOSPHATASE LIKE PROTEIN"/>
    <property type="match status" value="1"/>
</dbReference>
<keyword evidence="10" id="KW-1185">Reference proteome</keyword>
<keyword evidence="5 7" id="KW-1133">Transmembrane helix</keyword>
<organism evidence="9 10">
    <name type="scientific">Microbacterium murale</name>
    <dbReference type="NCBI Taxonomy" id="1081040"/>
    <lineage>
        <taxon>Bacteria</taxon>
        <taxon>Bacillati</taxon>
        <taxon>Actinomycetota</taxon>
        <taxon>Actinomycetes</taxon>
        <taxon>Micrococcales</taxon>
        <taxon>Microbacteriaceae</taxon>
        <taxon>Microbacterium</taxon>
    </lineage>
</organism>
<dbReference type="Proteomes" id="UP001239085">
    <property type="component" value="Unassembled WGS sequence"/>
</dbReference>
<name>A0ABU0PD40_9MICO</name>
<dbReference type="Pfam" id="PF09335">
    <property type="entry name" value="VTT_dom"/>
    <property type="match status" value="1"/>
</dbReference>
<feature type="domain" description="VTT" evidence="8">
    <location>
        <begin position="32"/>
        <end position="157"/>
    </location>
</feature>
<comment type="subcellular location">
    <subcellularLocation>
        <location evidence="1">Cell membrane</location>
        <topology evidence="1">Multi-pass membrane protein</topology>
    </subcellularLocation>
</comment>
<evidence type="ECO:0000256" key="6">
    <source>
        <dbReference type="ARBA" id="ARBA00023136"/>
    </source>
</evidence>
<sequence length="206" mass="21736">MIPDVLTDAVTGPWALAVMALLVFGDAFFVIIPGEIAVTALGALSTSTGAPPLWAVILIAAAAAACGDLLCYAIGRWVGVDRWRWMRSERLQRAQRWARARLDAGTAVVLFTARFIPFARLAINLVAGATRIPIARYLGLVALAATGWATYQAAVGALFAAILPGAPIVSVLVSVVAAVGLGALIDLLIRRRTRRRNPVAARVPSD</sequence>
<dbReference type="PANTHER" id="PTHR42709:SF6">
    <property type="entry name" value="UNDECAPRENYL PHOSPHATE TRANSPORTER A"/>
    <property type="match status" value="1"/>
</dbReference>
<protein>
    <submittedName>
        <fullName evidence="9">Membrane-associated protein</fullName>
    </submittedName>
</protein>
<dbReference type="EMBL" id="JAUSXK010000001">
    <property type="protein sequence ID" value="MDQ0645238.1"/>
    <property type="molecule type" value="Genomic_DNA"/>
</dbReference>
<evidence type="ECO:0000256" key="5">
    <source>
        <dbReference type="ARBA" id="ARBA00022989"/>
    </source>
</evidence>
<feature type="transmembrane region" description="Helical" evidence="7">
    <location>
        <begin position="168"/>
        <end position="189"/>
    </location>
</feature>
<gene>
    <name evidence="9" type="ORF">QFZ46_003398</name>
</gene>
<evidence type="ECO:0000256" key="4">
    <source>
        <dbReference type="ARBA" id="ARBA00022692"/>
    </source>
</evidence>
<keyword evidence="4 7" id="KW-0812">Transmembrane</keyword>
<keyword evidence="3" id="KW-1003">Cell membrane</keyword>
<comment type="similarity">
    <text evidence="2">Belongs to the DedA family.</text>
</comment>
<keyword evidence="6 7" id="KW-0472">Membrane</keyword>
<feature type="transmembrane region" description="Helical" evidence="7">
    <location>
        <begin position="12"/>
        <end position="32"/>
    </location>
</feature>
<evidence type="ECO:0000313" key="10">
    <source>
        <dbReference type="Proteomes" id="UP001239085"/>
    </source>
</evidence>
<accession>A0ABU0PD40</accession>
<comment type="caution">
    <text evidence="9">The sequence shown here is derived from an EMBL/GenBank/DDBJ whole genome shotgun (WGS) entry which is preliminary data.</text>
</comment>
<evidence type="ECO:0000256" key="2">
    <source>
        <dbReference type="ARBA" id="ARBA00010792"/>
    </source>
</evidence>
<feature type="transmembrane region" description="Helical" evidence="7">
    <location>
        <begin position="137"/>
        <end position="162"/>
    </location>
</feature>
<evidence type="ECO:0000256" key="1">
    <source>
        <dbReference type="ARBA" id="ARBA00004651"/>
    </source>
</evidence>
<reference evidence="9 10" key="1">
    <citation type="submission" date="2023-07" db="EMBL/GenBank/DDBJ databases">
        <title>Comparative genomics of wheat-associated soil bacteria to identify genetic determinants of phenazine resistance.</title>
        <authorList>
            <person name="Mouncey N."/>
        </authorList>
    </citation>
    <scope>NUCLEOTIDE SEQUENCE [LARGE SCALE GENOMIC DNA]</scope>
    <source>
        <strain evidence="9 10">W2I7</strain>
    </source>
</reference>
<proteinExistence type="inferred from homology"/>
<dbReference type="InterPro" id="IPR051311">
    <property type="entry name" value="DedA_domain"/>
</dbReference>
<feature type="transmembrane region" description="Helical" evidence="7">
    <location>
        <begin position="53"/>
        <end position="78"/>
    </location>
</feature>
<dbReference type="RefSeq" id="WP_307363395.1">
    <property type="nucleotide sequence ID" value="NZ_JAUSXK010000001.1"/>
</dbReference>
<dbReference type="InterPro" id="IPR032816">
    <property type="entry name" value="VTT_dom"/>
</dbReference>
<evidence type="ECO:0000313" key="9">
    <source>
        <dbReference type="EMBL" id="MDQ0645238.1"/>
    </source>
</evidence>
<evidence type="ECO:0000256" key="7">
    <source>
        <dbReference type="SAM" id="Phobius"/>
    </source>
</evidence>
<evidence type="ECO:0000259" key="8">
    <source>
        <dbReference type="Pfam" id="PF09335"/>
    </source>
</evidence>
<evidence type="ECO:0000256" key="3">
    <source>
        <dbReference type="ARBA" id="ARBA00022475"/>
    </source>
</evidence>